<dbReference type="RefSeq" id="WP_101538449.1">
    <property type="nucleotide sequence ID" value="NZ_MXAV01000043.1"/>
</dbReference>
<dbReference type="PANTHER" id="PTHR40588:SF1">
    <property type="entry name" value="MRNA INTERFERASE TOXIN YAFQ"/>
    <property type="match status" value="1"/>
</dbReference>
<dbReference type="Proteomes" id="UP000234329">
    <property type="component" value="Unassembled WGS sequence"/>
</dbReference>
<dbReference type="SUPFAM" id="SSF143011">
    <property type="entry name" value="RelE-like"/>
    <property type="match status" value="1"/>
</dbReference>
<gene>
    <name evidence="2" type="ORF">B1757_11485</name>
</gene>
<comment type="caution">
    <text evidence="2">The sequence shown here is derived from an EMBL/GenBank/DDBJ whole genome shotgun (WGS) entry which is preliminary data.</text>
</comment>
<protein>
    <submittedName>
        <fullName evidence="2">YafQ family addiction module toxin</fullName>
    </submittedName>
</protein>
<dbReference type="PIRSF" id="PIRSF006156">
    <property type="entry name" value="YafQ"/>
    <property type="match status" value="1"/>
</dbReference>
<organism evidence="2 3">
    <name type="scientific">Acidithiobacillus marinus</name>
    <dbReference type="NCBI Taxonomy" id="187490"/>
    <lineage>
        <taxon>Bacteria</taxon>
        <taxon>Pseudomonadati</taxon>
        <taxon>Pseudomonadota</taxon>
        <taxon>Acidithiobacillia</taxon>
        <taxon>Acidithiobacillales</taxon>
        <taxon>Acidithiobacillaceae</taxon>
        <taxon>Acidithiobacillus</taxon>
    </lineage>
</organism>
<reference evidence="2 3" key="1">
    <citation type="submission" date="2017-03" db="EMBL/GenBank/DDBJ databases">
        <title>Draft genime sequence of the acidophilic sulfur-oxidizing bacterium Acidithiobacillus sp. SH, isolated from seawater.</title>
        <authorList>
            <person name="Sharmin S."/>
            <person name="Tokuhisa M."/>
            <person name="Kanao T."/>
            <person name="Kamimura K."/>
        </authorList>
    </citation>
    <scope>NUCLEOTIDE SEQUENCE [LARGE SCALE GENOMIC DNA]</scope>
    <source>
        <strain evidence="2 3">SH</strain>
    </source>
</reference>
<evidence type="ECO:0000313" key="3">
    <source>
        <dbReference type="Proteomes" id="UP000234329"/>
    </source>
</evidence>
<dbReference type="EMBL" id="MXAV01000043">
    <property type="protein sequence ID" value="PKY10116.1"/>
    <property type="molecule type" value="Genomic_DNA"/>
</dbReference>
<dbReference type="Gene3D" id="3.30.2310.20">
    <property type="entry name" value="RelE-like"/>
    <property type="match status" value="1"/>
</dbReference>
<dbReference type="NCBIfam" id="TIGR02385">
    <property type="entry name" value="RelE_StbE"/>
    <property type="match status" value="1"/>
</dbReference>
<dbReference type="PANTHER" id="PTHR40588">
    <property type="entry name" value="MRNA INTERFERASE TOXIN YAFQ"/>
    <property type="match status" value="1"/>
</dbReference>
<dbReference type="Pfam" id="PF15738">
    <property type="entry name" value="YafQ_toxin"/>
    <property type="match status" value="1"/>
</dbReference>
<dbReference type="OrthoDB" id="7030467at2"/>
<dbReference type="InterPro" id="IPR004386">
    <property type="entry name" value="Toxin_YafQ-like"/>
</dbReference>
<keyword evidence="3" id="KW-1185">Reference proteome</keyword>
<dbReference type="AlphaFoldDB" id="A0A2I1DJT4"/>
<dbReference type="InParanoid" id="A0A2I1DJT4"/>
<dbReference type="InterPro" id="IPR007712">
    <property type="entry name" value="RelE/ParE_toxin"/>
</dbReference>
<accession>A0A2I1DJT4</accession>
<keyword evidence="1" id="KW-1277">Toxin-antitoxin system</keyword>
<dbReference type="GO" id="GO:0004521">
    <property type="term" value="F:RNA endonuclease activity"/>
    <property type="evidence" value="ECO:0007669"/>
    <property type="project" value="TreeGrafter"/>
</dbReference>
<dbReference type="InterPro" id="IPR035093">
    <property type="entry name" value="RelE/ParE_toxin_dom_sf"/>
</dbReference>
<evidence type="ECO:0000256" key="1">
    <source>
        <dbReference type="ARBA" id="ARBA00022649"/>
    </source>
</evidence>
<proteinExistence type="predicted"/>
<dbReference type="GO" id="GO:0006415">
    <property type="term" value="P:translational termination"/>
    <property type="evidence" value="ECO:0007669"/>
    <property type="project" value="TreeGrafter"/>
</dbReference>
<name>A0A2I1DJT4_9PROT</name>
<sequence>MGTIDRATTFKRDYKREAKGQHRATLDDNLKPVLVALATDQLLEAKHRDHDLSGDWAGYRECHVRPDLLLIYRKLATLKISSFSRLVSRSCPSVDSL</sequence>
<dbReference type="GO" id="GO:0006402">
    <property type="term" value="P:mRNA catabolic process"/>
    <property type="evidence" value="ECO:0007669"/>
    <property type="project" value="TreeGrafter"/>
</dbReference>
<evidence type="ECO:0000313" key="2">
    <source>
        <dbReference type="EMBL" id="PKY10116.1"/>
    </source>
</evidence>